<keyword evidence="3" id="KW-1185">Reference proteome</keyword>
<sequence>MENKPTQPTSGPNSSQSTGTSKTSTSGATPQSGSATPQGQTDRTKASVASATGAAGAQASNNTASTDSATPRTGSPTPSAQDQSRTPSAKDSGGQKEPQSWTNVSSWLDGTNQLPQSVKDMGTKALDQVNKLTTTQKVVGGALLVSGLSWLALRSKSQAKSSSSDSRSNTDYRSGSSPTYRGSRATGATTDQKFQGPYGNSPTRGISDDYPTKSSGDQRTSDSGYRSGSTRPDSASTSGFGDDDYSTDL</sequence>
<dbReference type="EMBL" id="BAABDH010000107">
    <property type="protein sequence ID" value="GAA3949662.1"/>
    <property type="molecule type" value="Genomic_DNA"/>
</dbReference>
<proteinExistence type="predicted"/>
<feature type="compositionally biased region" description="Low complexity" evidence="1">
    <location>
        <begin position="14"/>
        <end position="29"/>
    </location>
</feature>
<feature type="compositionally biased region" description="Polar residues" evidence="1">
    <location>
        <begin position="169"/>
        <end position="204"/>
    </location>
</feature>
<dbReference type="Proteomes" id="UP001499909">
    <property type="component" value="Unassembled WGS sequence"/>
</dbReference>
<feature type="compositionally biased region" description="Polar residues" evidence="1">
    <location>
        <begin position="30"/>
        <end position="41"/>
    </location>
</feature>
<evidence type="ECO:0000256" key="1">
    <source>
        <dbReference type="SAM" id="MobiDB-lite"/>
    </source>
</evidence>
<feature type="compositionally biased region" description="Polar residues" evidence="1">
    <location>
        <begin position="212"/>
        <end position="239"/>
    </location>
</feature>
<feature type="compositionally biased region" description="Polar residues" evidence="1">
    <location>
        <begin position="67"/>
        <end position="89"/>
    </location>
</feature>
<organism evidence="2 3">
    <name type="scientific">Hymenobacter algoricola</name>
    <dbReference type="NCBI Taxonomy" id="486267"/>
    <lineage>
        <taxon>Bacteria</taxon>
        <taxon>Pseudomonadati</taxon>
        <taxon>Bacteroidota</taxon>
        <taxon>Cytophagia</taxon>
        <taxon>Cytophagales</taxon>
        <taxon>Hymenobacteraceae</taxon>
        <taxon>Hymenobacter</taxon>
    </lineage>
</organism>
<reference evidence="3" key="1">
    <citation type="journal article" date="2019" name="Int. J. Syst. Evol. Microbiol.">
        <title>The Global Catalogue of Microorganisms (GCM) 10K type strain sequencing project: providing services to taxonomists for standard genome sequencing and annotation.</title>
        <authorList>
            <consortium name="The Broad Institute Genomics Platform"/>
            <consortium name="The Broad Institute Genome Sequencing Center for Infectious Disease"/>
            <person name="Wu L."/>
            <person name="Ma J."/>
        </authorList>
    </citation>
    <scope>NUCLEOTIDE SEQUENCE [LARGE SCALE GENOMIC DNA]</scope>
    <source>
        <strain evidence="3">JCM 17214</strain>
    </source>
</reference>
<name>A0ABP7NP89_9BACT</name>
<feature type="compositionally biased region" description="Low complexity" evidence="1">
    <location>
        <begin position="154"/>
        <end position="167"/>
    </location>
</feature>
<feature type="region of interest" description="Disordered" evidence="1">
    <location>
        <begin position="154"/>
        <end position="249"/>
    </location>
</feature>
<gene>
    <name evidence="2" type="ORF">GCM10022406_34460</name>
</gene>
<comment type="caution">
    <text evidence="2">The sequence shown here is derived from an EMBL/GenBank/DDBJ whole genome shotgun (WGS) entry which is preliminary data.</text>
</comment>
<evidence type="ECO:0000313" key="3">
    <source>
        <dbReference type="Proteomes" id="UP001499909"/>
    </source>
</evidence>
<feature type="compositionally biased region" description="Polar residues" evidence="1">
    <location>
        <begin position="97"/>
        <end position="116"/>
    </location>
</feature>
<feature type="compositionally biased region" description="Polar residues" evidence="1">
    <location>
        <begin position="1"/>
        <end position="13"/>
    </location>
</feature>
<accession>A0ABP7NP89</accession>
<evidence type="ECO:0000313" key="2">
    <source>
        <dbReference type="EMBL" id="GAA3949662.1"/>
    </source>
</evidence>
<protein>
    <submittedName>
        <fullName evidence="2">Uncharacterized protein</fullName>
    </submittedName>
</protein>
<dbReference type="RefSeq" id="WP_345116746.1">
    <property type="nucleotide sequence ID" value="NZ_BAABDH010000107.1"/>
</dbReference>
<feature type="region of interest" description="Disordered" evidence="1">
    <location>
        <begin position="1"/>
        <end position="119"/>
    </location>
</feature>
<feature type="compositionally biased region" description="Low complexity" evidence="1">
    <location>
        <begin position="46"/>
        <end position="66"/>
    </location>
</feature>